<evidence type="ECO:0000313" key="4">
    <source>
        <dbReference type="EMBL" id="KZW03051.1"/>
    </source>
</evidence>
<name>A0A165Q440_EXIGL</name>
<keyword evidence="2" id="KW-0812">Transmembrane</keyword>
<feature type="transmembrane region" description="Helical" evidence="2">
    <location>
        <begin position="160"/>
        <end position="183"/>
    </location>
</feature>
<sequence>MDPSELIDAAYFGQVTRYHHVAAYSLMVYDWLLCYDVEYKFIFESKFSFAKLAYLLCRYYFLVSYPISIWVQISVADRALCQHVFNLPMFLVVPNLIFTETILILRTYAFTGGKKVVLAGLSTCLAVVVVYQLWVGATQSAMIPEGNGCFPVNIGKPKHLSGFFLAMVLYDVLITSVFFVYAFRVLNFGLGLAKPITKLFMREGFVYFVCITAINIANGILNFQPNGALATIVVPMSLVLPSVLCCRLVLNLRHYADPDRDPMSSNDKSIPTHQSFEMTGPSHHPTPYMTPRTSFTVNASRASSVLAQVRRHNDEVNMETKGGYLLPPQTYTPHQSHEHLVHWSDRPRTPSTRGDINEMV</sequence>
<dbReference type="Proteomes" id="UP000077266">
    <property type="component" value="Unassembled WGS sequence"/>
</dbReference>
<keyword evidence="2" id="KW-0472">Membrane</keyword>
<gene>
    <name evidence="4" type="ORF">EXIGLDRAFT_759363</name>
</gene>
<feature type="transmembrane region" description="Helical" evidence="2">
    <location>
        <begin position="52"/>
        <end position="73"/>
    </location>
</feature>
<feature type="transmembrane region" description="Helical" evidence="2">
    <location>
        <begin position="227"/>
        <end position="250"/>
    </location>
</feature>
<evidence type="ECO:0000313" key="5">
    <source>
        <dbReference type="Proteomes" id="UP000077266"/>
    </source>
</evidence>
<keyword evidence="2" id="KW-1133">Transmembrane helix</keyword>
<feature type="transmembrane region" description="Helical" evidence="2">
    <location>
        <begin position="204"/>
        <end position="221"/>
    </location>
</feature>
<dbReference type="InParanoid" id="A0A165Q440"/>
<proteinExistence type="predicted"/>
<dbReference type="AlphaFoldDB" id="A0A165Q440"/>
<dbReference type="EMBL" id="KV425885">
    <property type="protein sequence ID" value="KZW03051.1"/>
    <property type="molecule type" value="Genomic_DNA"/>
</dbReference>
<accession>A0A165Q440</accession>
<evidence type="ECO:0000259" key="3">
    <source>
        <dbReference type="Pfam" id="PF20151"/>
    </source>
</evidence>
<feature type="region of interest" description="Disordered" evidence="1">
    <location>
        <begin position="260"/>
        <end position="288"/>
    </location>
</feature>
<evidence type="ECO:0000256" key="2">
    <source>
        <dbReference type="SAM" id="Phobius"/>
    </source>
</evidence>
<organism evidence="4 5">
    <name type="scientific">Exidia glandulosa HHB12029</name>
    <dbReference type="NCBI Taxonomy" id="1314781"/>
    <lineage>
        <taxon>Eukaryota</taxon>
        <taxon>Fungi</taxon>
        <taxon>Dikarya</taxon>
        <taxon>Basidiomycota</taxon>
        <taxon>Agaricomycotina</taxon>
        <taxon>Agaricomycetes</taxon>
        <taxon>Auriculariales</taxon>
        <taxon>Exidiaceae</taxon>
        <taxon>Exidia</taxon>
    </lineage>
</organism>
<dbReference type="OrthoDB" id="3251775at2759"/>
<protein>
    <recommendedName>
        <fullName evidence="3">DUF6533 domain-containing protein</fullName>
    </recommendedName>
</protein>
<dbReference type="STRING" id="1314781.A0A165Q440"/>
<feature type="transmembrane region" description="Helical" evidence="2">
    <location>
        <begin position="85"/>
        <end position="104"/>
    </location>
</feature>
<dbReference type="Pfam" id="PF20151">
    <property type="entry name" value="DUF6533"/>
    <property type="match status" value="1"/>
</dbReference>
<keyword evidence="5" id="KW-1185">Reference proteome</keyword>
<feature type="transmembrane region" description="Helical" evidence="2">
    <location>
        <begin position="116"/>
        <end position="134"/>
    </location>
</feature>
<feature type="domain" description="DUF6533" evidence="3">
    <location>
        <begin position="18"/>
        <end position="62"/>
    </location>
</feature>
<reference evidence="4 5" key="1">
    <citation type="journal article" date="2016" name="Mol. Biol. Evol.">
        <title>Comparative Genomics of Early-Diverging Mushroom-Forming Fungi Provides Insights into the Origins of Lignocellulose Decay Capabilities.</title>
        <authorList>
            <person name="Nagy L.G."/>
            <person name="Riley R."/>
            <person name="Tritt A."/>
            <person name="Adam C."/>
            <person name="Daum C."/>
            <person name="Floudas D."/>
            <person name="Sun H."/>
            <person name="Yadav J.S."/>
            <person name="Pangilinan J."/>
            <person name="Larsson K.H."/>
            <person name="Matsuura K."/>
            <person name="Barry K."/>
            <person name="Labutti K."/>
            <person name="Kuo R."/>
            <person name="Ohm R.A."/>
            <person name="Bhattacharya S.S."/>
            <person name="Shirouzu T."/>
            <person name="Yoshinaga Y."/>
            <person name="Martin F.M."/>
            <person name="Grigoriev I.V."/>
            <person name="Hibbett D.S."/>
        </authorList>
    </citation>
    <scope>NUCLEOTIDE SEQUENCE [LARGE SCALE GENOMIC DNA]</scope>
    <source>
        <strain evidence="4 5">HHB12029</strain>
    </source>
</reference>
<evidence type="ECO:0000256" key="1">
    <source>
        <dbReference type="SAM" id="MobiDB-lite"/>
    </source>
</evidence>
<dbReference type="InterPro" id="IPR045340">
    <property type="entry name" value="DUF6533"/>
</dbReference>
<feature type="compositionally biased region" description="Basic and acidic residues" evidence="1">
    <location>
        <begin position="337"/>
        <end position="348"/>
    </location>
</feature>
<feature type="region of interest" description="Disordered" evidence="1">
    <location>
        <begin position="337"/>
        <end position="360"/>
    </location>
</feature>
<feature type="compositionally biased region" description="Polar residues" evidence="1">
    <location>
        <begin position="263"/>
        <end position="277"/>
    </location>
</feature>